<dbReference type="SMART" id="SM00175">
    <property type="entry name" value="RAB"/>
    <property type="match status" value="1"/>
</dbReference>
<protein>
    <submittedName>
        <fullName evidence="2">GTP binding protein RARE7L</fullName>
    </submittedName>
</protein>
<accession>F4Q290</accession>
<dbReference type="AlphaFoldDB" id="F4Q290"/>
<dbReference type="STRING" id="1054147.F4Q290"/>
<proteinExistence type="predicted"/>
<organism evidence="2 3">
    <name type="scientific">Cavenderia fasciculata</name>
    <name type="common">Slime mold</name>
    <name type="synonym">Dictyostelium fasciculatum</name>
    <dbReference type="NCBI Taxonomy" id="261658"/>
    <lineage>
        <taxon>Eukaryota</taxon>
        <taxon>Amoebozoa</taxon>
        <taxon>Evosea</taxon>
        <taxon>Eumycetozoa</taxon>
        <taxon>Dictyostelia</taxon>
        <taxon>Acytosteliales</taxon>
        <taxon>Cavenderiaceae</taxon>
        <taxon>Cavenderia</taxon>
    </lineage>
</organism>
<gene>
    <name evidence="2" type="primary">rabL</name>
    <name evidence="2" type="ORF">DFA_06777</name>
</gene>
<dbReference type="GO" id="GO:0005525">
    <property type="term" value="F:GTP binding"/>
    <property type="evidence" value="ECO:0007669"/>
    <property type="project" value="InterPro"/>
</dbReference>
<dbReference type="PRINTS" id="PR00449">
    <property type="entry name" value="RASTRNSFRMNG"/>
</dbReference>
<name>F4Q290_CACFS</name>
<evidence type="ECO:0000313" key="2">
    <source>
        <dbReference type="EMBL" id="EGG18110.1"/>
    </source>
</evidence>
<dbReference type="InterPro" id="IPR001806">
    <property type="entry name" value="Small_GTPase"/>
</dbReference>
<dbReference type="GO" id="GO:0003924">
    <property type="term" value="F:GTPase activity"/>
    <property type="evidence" value="ECO:0007669"/>
    <property type="project" value="InterPro"/>
</dbReference>
<dbReference type="EMBL" id="GL883020">
    <property type="protein sequence ID" value="EGG18110.1"/>
    <property type="molecule type" value="Genomic_DNA"/>
</dbReference>
<dbReference type="KEGG" id="dfa:DFA_06777"/>
<dbReference type="RefSeq" id="XP_004366151.1">
    <property type="nucleotide sequence ID" value="XM_004366094.1"/>
</dbReference>
<keyword evidence="3" id="KW-1185">Reference proteome</keyword>
<dbReference type="PROSITE" id="PS51419">
    <property type="entry name" value="RAB"/>
    <property type="match status" value="1"/>
</dbReference>
<dbReference type="PANTHER" id="PTHR47978">
    <property type="match status" value="1"/>
</dbReference>
<dbReference type="GeneID" id="14870094"/>
<dbReference type="Proteomes" id="UP000007797">
    <property type="component" value="Unassembled WGS sequence"/>
</dbReference>
<evidence type="ECO:0000313" key="3">
    <source>
        <dbReference type="Proteomes" id="UP000007797"/>
    </source>
</evidence>
<dbReference type="InterPro" id="IPR027417">
    <property type="entry name" value="P-loop_NTPase"/>
</dbReference>
<keyword evidence="1" id="KW-0547">Nucleotide-binding</keyword>
<dbReference type="Gene3D" id="3.40.50.300">
    <property type="entry name" value="P-loop containing nucleotide triphosphate hydrolases"/>
    <property type="match status" value="1"/>
</dbReference>
<dbReference type="Pfam" id="PF00071">
    <property type="entry name" value="Ras"/>
    <property type="match status" value="1"/>
</dbReference>
<dbReference type="CDD" id="cd00154">
    <property type="entry name" value="Rab"/>
    <property type="match status" value="1"/>
</dbReference>
<reference evidence="3" key="1">
    <citation type="journal article" date="2011" name="Genome Res.">
        <title>Phylogeny-wide analysis of social amoeba genomes highlights ancient origins for complex intercellular communication.</title>
        <authorList>
            <person name="Heidel A.J."/>
            <person name="Lawal H.M."/>
            <person name="Felder M."/>
            <person name="Schilde C."/>
            <person name="Helps N.R."/>
            <person name="Tunggal B."/>
            <person name="Rivero F."/>
            <person name="John U."/>
            <person name="Schleicher M."/>
            <person name="Eichinger L."/>
            <person name="Platzer M."/>
            <person name="Noegel A.A."/>
            <person name="Schaap P."/>
            <person name="Gloeckner G."/>
        </authorList>
    </citation>
    <scope>NUCLEOTIDE SEQUENCE [LARGE SCALE GENOMIC DNA]</scope>
    <source>
        <strain evidence="3">SH3</strain>
    </source>
</reference>
<sequence length="212" mass="24010">MSTESISFTAYVFGDKDVGKTKLVQKNGDISNTILGDSVSRTVQVNEKSINIQIFERSSRLSLFGMGPNYYKGANAIFAVFDLTYANSYNSVVNTWLREIKKYSSPHSTFIVIGNKNDLPNRLVDDESAIRAKMNEQGIKHYYEVNAIDGSGLDEMFNAIVPDLLEKMDSFNRGSLDTSSNSSSTNMIKEINSKQQLKREKELEKKTRFYFF</sequence>
<dbReference type="SMART" id="SM00174">
    <property type="entry name" value="RHO"/>
    <property type="match status" value="1"/>
</dbReference>
<dbReference type="SUPFAM" id="SSF52540">
    <property type="entry name" value="P-loop containing nucleoside triphosphate hydrolases"/>
    <property type="match status" value="1"/>
</dbReference>
<evidence type="ECO:0000256" key="1">
    <source>
        <dbReference type="ARBA" id="ARBA00022741"/>
    </source>
</evidence>